<evidence type="ECO:0000256" key="2">
    <source>
        <dbReference type="SAM" id="SignalP"/>
    </source>
</evidence>
<feature type="signal peptide" evidence="2">
    <location>
        <begin position="1"/>
        <end position="20"/>
    </location>
</feature>
<protein>
    <submittedName>
        <fullName evidence="3">Concanavalin A-like lectin/glucanase domain-containing protein</fullName>
    </submittedName>
</protein>
<organism evidence="3 4">
    <name type="scientific">Cladorrhinum samala</name>
    <dbReference type="NCBI Taxonomy" id="585594"/>
    <lineage>
        <taxon>Eukaryota</taxon>
        <taxon>Fungi</taxon>
        <taxon>Dikarya</taxon>
        <taxon>Ascomycota</taxon>
        <taxon>Pezizomycotina</taxon>
        <taxon>Sordariomycetes</taxon>
        <taxon>Sordariomycetidae</taxon>
        <taxon>Sordariales</taxon>
        <taxon>Podosporaceae</taxon>
        <taxon>Cladorrhinum</taxon>
    </lineage>
</organism>
<gene>
    <name evidence="3" type="ORF">QBC42DRAFT_238311</name>
</gene>
<feature type="chain" id="PRO_5043361957" evidence="2">
    <location>
        <begin position="21"/>
        <end position="281"/>
    </location>
</feature>
<dbReference type="Pfam" id="PF01828">
    <property type="entry name" value="Peptidase_A4"/>
    <property type="match status" value="1"/>
</dbReference>
<dbReference type="Gene3D" id="2.60.120.700">
    <property type="entry name" value="Peptidase G1"/>
    <property type="match status" value="1"/>
</dbReference>
<dbReference type="InterPro" id="IPR013320">
    <property type="entry name" value="ConA-like_dom_sf"/>
</dbReference>
<evidence type="ECO:0000313" key="3">
    <source>
        <dbReference type="EMBL" id="KAK4456532.1"/>
    </source>
</evidence>
<dbReference type="SUPFAM" id="SSF49899">
    <property type="entry name" value="Concanavalin A-like lectins/glucanases"/>
    <property type="match status" value="1"/>
</dbReference>
<keyword evidence="2" id="KW-0732">Signal</keyword>
<sequence>MRWLSAALLGSALVLHQALAEFTFKASATKNGVPIPDSEIKFVPYQFGRSPPGKGAPPGNPKHRMTRRANVQVSSANWCGSVNTTPSTNKIKYIEAYWQHPTCTKRTGQIYPQAVAAWTGIDGDTATTSILQAGTVCKFDNATASVRNEAWWQWFPSASYSIAPSTLPVNAGDWFNLKINMTSDTAGIVVFTNASKGIAVTLNLSGGSALSRTDSVWVVERPQYGSSLAGFAAFTDIWFQDASAARTSGANLQIVGSKQYYIPSLCASSEYSSTYMVAWNP</sequence>
<dbReference type="AlphaFoldDB" id="A0AAV9HAB7"/>
<dbReference type="CDD" id="cd13426">
    <property type="entry name" value="Peptidase_G1"/>
    <property type="match status" value="1"/>
</dbReference>
<dbReference type="PANTHER" id="PTHR37536">
    <property type="entry name" value="PUTATIVE (AFU_ORTHOLOGUE AFUA_3G02970)-RELATED"/>
    <property type="match status" value="1"/>
</dbReference>
<comment type="caution">
    <text evidence="3">The sequence shown here is derived from an EMBL/GenBank/DDBJ whole genome shotgun (WGS) entry which is preliminary data.</text>
</comment>
<dbReference type="GO" id="GO:0070007">
    <property type="term" value="F:glutamic-type endopeptidase activity"/>
    <property type="evidence" value="ECO:0007669"/>
    <property type="project" value="InterPro"/>
</dbReference>
<dbReference type="PRINTS" id="PR00977">
    <property type="entry name" value="SCYTLDPTASE"/>
</dbReference>
<dbReference type="GO" id="GO:0006508">
    <property type="term" value="P:proteolysis"/>
    <property type="evidence" value="ECO:0007669"/>
    <property type="project" value="InterPro"/>
</dbReference>
<dbReference type="EMBL" id="MU865199">
    <property type="protein sequence ID" value="KAK4456532.1"/>
    <property type="molecule type" value="Genomic_DNA"/>
</dbReference>
<dbReference type="InterPro" id="IPR038656">
    <property type="entry name" value="Peptidase_G1_sf"/>
</dbReference>
<evidence type="ECO:0000256" key="1">
    <source>
        <dbReference type="PIRSR" id="PIRSR600250-50"/>
    </source>
</evidence>
<feature type="active site" description="Proton acceptor" evidence="1">
    <location>
        <position position="220"/>
    </location>
</feature>
<dbReference type="InterPro" id="IPR000250">
    <property type="entry name" value="Peptidase_G1"/>
</dbReference>
<dbReference type="PANTHER" id="PTHR37536:SF1">
    <property type="entry name" value="ASPERGILLOPEPSIN, PUTAITVE (AFU_ORTHOLOGUE AFUA_7G01200)"/>
    <property type="match status" value="1"/>
</dbReference>
<reference evidence="3" key="2">
    <citation type="submission" date="2023-06" db="EMBL/GenBank/DDBJ databases">
        <authorList>
            <consortium name="Lawrence Berkeley National Laboratory"/>
            <person name="Mondo S.J."/>
            <person name="Hensen N."/>
            <person name="Bonometti L."/>
            <person name="Westerberg I."/>
            <person name="Brannstrom I.O."/>
            <person name="Guillou S."/>
            <person name="Cros-Aarteil S."/>
            <person name="Calhoun S."/>
            <person name="Haridas S."/>
            <person name="Kuo A."/>
            <person name="Pangilinan J."/>
            <person name="Riley R."/>
            <person name="Labutti K."/>
            <person name="Andreopoulos B."/>
            <person name="Lipzen A."/>
            <person name="Chen C."/>
            <person name="Yanf M."/>
            <person name="Daum C."/>
            <person name="Ng V."/>
            <person name="Clum A."/>
            <person name="Steindorff A."/>
            <person name="Ohm R."/>
            <person name="Martin F."/>
            <person name="Silar P."/>
            <person name="Natvig D."/>
            <person name="Lalanne C."/>
            <person name="Gautier V."/>
            <person name="Ament-Velasquez S.L."/>
            <person name="Kruys A."/>
            <person name="Hutchinson M.I."/>
            <person name="Powell A.J."/>
            <person name="Barry K."/>
            <person name="Miller A.N."/>
            <person name="Grigoriev I.V."/>
            <person name="Debuchy R."/>
            <person name="Gladieux P."/>
            <person name="Thoren M.H."/>
            <person name="Johannesson H."/>
        </authorList>
    </citation>
    <scope>NUCLEOTIDE SEQUENCE</scope>
    <source>
        <strain evidence="3">PSN324</strain>
    </source>
</reference>
<keyword evidence="4" id="KW-1185">Reference proteome</keyword>
<proteinExistence type="predicted"/>
<reference evidence="3" key="1">
    <citation type="journal article" date="2023" name="Mol. Phylogenet. Evol.">
        <title>Genome-scale phylogeny and comparative genomics of the fungal order Sordariales.</title>
        <authorList>
            <person name="Hensen N."/>
            <person name="Bonometti L."/>
            <person name="Westerberg I."/>
            <person name="Brannstrom I.O."/>
            <person name="Guillou S."/>
            <person name="Cros-Aarteil S."/>
            <person name="Calhoun S."/>
            <person name="Haridas S."/>
            <person name="Kuo A."/>
            <person name="Mondo S."/>
            <person name="Pangilinan J."/>
            <person name="Riley R."/>
            <person name="LaButti K."/>
            <person name="Andreopoulos B."/>
            <person name="Lipzen A."/>
            <person name="Chen C."/>
            <person name="Yan M."/>
            <person name="Daum C."/>
            <person name="Ng V."/>
            <person name="Clum A."/>
            <person name="Steindorff A."/>
            <person name="Ohm R.A."/>
            <person name="Martin F."/>
            <person name="Silar P."/>
            <person name="Natvig D.O."/>
            <person name="Lalanne C."/>
            <person name="Gautier V."/>
            <person name="Ament-Velasquez S.L."/>
            <person name="Kruys A."/>
            <person name="Hutchinson M.I."/>
            <person name="Powell A.J."/>
            <person name="Barry K."/>
            <person name="Miller A.N."/>
            <person name="Grigoriev I.V."/>
            <person name="Debuchy R."/>
            <person name="Gladieux P."/>
            <person name="Hiltunen Thoren M."/>
            <person name="Johannesson H."/>
        </authorList>
    </citation>
    <scope>NUCLEOTIDE SEQUENCE</scope>
    <source>
        <strain evidence="3">PSN324</strain>
    </source>
</reference>
<evidence type="ECO:0000313" key="4">
    <source>
        <dbReference type="Proteomes" id="UP001321749"/>
    </source>
</evidence>
<accession>A0AAV9HAB7</accession>
<dbReference type="Proteomes" id="UP001321749">
    <property type="component" value="Unassembled WGS sequence"/>
</dbReference>
<name>A0AAV9HAB7_9PEZI</name>